<dbReference type="SUPFAM" id="SSF54189">
    <property type="entry name" value="Ribosomal proteins S24e, L23 and L15e"/>
    <property type="match status" value="1"/>
</dbReference>
<evidence type="ECO:0000256" key="1">
    <source>
        <dbReference type="ARBA" id="ARBA00022980"/>
    </source>
</evidence>
<dbReference type="AlphaFoldDB" id="V6LIC7"/>
<proteinExistence type="inferred from homology"/>
<dbReference type="InterPro" id="IPR053709">
    <property type="entry name" value="eRP_eS24_sf"/>
</dbReference>
<name>V6LIC7_9EUKA</name>
<dbReference type="GO" id="GO:0006412">
    <property type="term" value="P:translation"/>
    <property type="evidence" value="ECO:0007669"/>
    <property type="project" value="InterPro"/>
</dbReference>
<keyword evidence="5" id="KW-1185">Reference proteome</keyword>
<gene>
    <name evidence="3" type="ORF">SS50377_16134</name>
    <name evidence="4" type="ORF">SS50377_23255</name>
</gene>
<protein>
    <submittedName>
        <fullName evidence="3">Ribosomal protein S24</fullName>
    </submittedName>
</protein>
<evidence type="ECO:0000313" key="4">
    <source>
        <dbReference type="EMBL" id="KAH0575615.1"/>
    </source>
</evidence>
<dbReference type="OrthoDB" id="10251131at2759"/>
<sequence length="130" mass="14564">MSGSVVFSTPINNPILKRQQIMVKVFHTGKACPDSKALKAIVADKLKVKDISTIILKDTHTSFGGSFTKTHVNVYESADAAKKFEPKHRLVRSGLIEKKKPVSRKMLKNFKNKLATKRGQEKAKLQMTKK</sequence>
<dbReference type="InterPro" id="IPR012678">
    <property type="entry name" value="Ribosomal_uL23/eL15/eS24_sf"/>
</dbReference>
<reference evidence="3 4" key="1">
    <citation type="journal article" date="2014" name="PLoS Genet.">
        <title>The Genome of Spironucleus salmonicida Highlights a Fish Pathogen Adapted to Fluctuating Environments.</title>
        <authorList>
            <person name="Xu F."/>
            <person name="Jerlstrom-Hultqvist J."/>
            <person name="Einarsson E."/>
            <person name="Astvaldsson A."/>
            <person name="Svard S.G."/>
            <person name="Andersson J.O."/>
        </authorList>
    </citation>
    <scope>NUCLEOTIDE SEQUENCE</scope>
    <source>
        <strain evidence="4">ATCC 50377</strain>
    </source>
</reference>
<reference evidence="4" key="2">
    <citation type="submission" date="2020-12" db="EMBL/GenBank/DDBJ databases">
        <title>New Spironucleus salmonicida genome in near-complete chromosomes.</title>
        <authorList>
            <person name="Xu F."/>
            <person name="Kurt Z."/>
            <person name="Jimenez-Gonzalez A."/>
            <person name="Astvaldsson A."/>
            <person name="Andersson J.O."/>
            <person name="Svard S.G."/>
        </authorList>
    </citation>
    <scope>NUCLEOTIDE SEQUENCE</scope>
    <source>
        <strain evidence="4">ATCC 50377</strain>
    </source>
</reference>
<dbReference type="InterPro" id="IPR001976">
    <property type="entry name" value="Ribosomal_eS24"/>
</dbReference>
<dbReference type="GO" id="GO:0003735">
    <property type="term" value="F:structural constituent of ribosome"/>
    <property type="evidence" value="ECO:0007669"/>
    <property type="project" value="InterPro"/>
</dbReference>
<dbReference type="VEuPathDB" id="GiardiaDB:SS50377_23255"/>
<dbReference type="HAMAP" id="MF_00545">
    <property type="entry name" value="Ribosomal_eS24"/>
    <property type="match status" value="1"/>
</dbReference>
<organism evidence="3">
    <name type="scientific">Spironucleus salmonicida</name>
    <dbReference type="NCBI Taxonomy" id="348837"/>
    <lineage>
        <taxon>Eukaryota</taxon>
        <taxon>Metamonada</taxon>
        <taxon>Diplomonadida</taxon>
        <taxon>Hexamitidae</taxon>
        <taxon>Hexamitinae</taxon>
        <taxon>Spironucleus</taxon>
    </lineage>
</organism>
<accession>V6LIC7</accession>
<dbReference type="PANTHER" id="PTHR10496">
    <property type="entry name" value="40S RIBOSOMAL PROTEIN S24"/>
    <property type="match status" value="1"/>
</dbReference>
<dbReference type="Proteomes" id="UP000018208">
    <property type="component" value="Unassembled WGS sequence"/>
</dbReference>
<evidence type="ECO:0000313" key="3">
    <source>
        <dbReference type="EMBL" id="EST44068.1"/>
    </source>
</evidence>
<keyword evidence="1 3" id="KW-0689">Ribosomal protein</keyword>
<evidence type="ECO:0000313" key="5">
    <source>
        <dbReference type="Proteomes" id="UP000018208"/>
    </source>
</evidence>
<keyword evidence="2" id="KW-0687">Ribonucleoprotein</keyword>
<dbReference type="GO" id="GO:1990904">
    <property type="term" value="C:ribonucleoprotein complex"/>
    <property type="evidence" value="ECO:0007669"/>
    <property type="project" value="UniProtKB-KW"/>
</dbReference>
<dbReference type="Pfam" id="PF01282">
    <property type="entry name" value="Ribosomal_S24e"/>
    <property type="match status" value="1"/>
</dbReference>
<dbReference type="EMBL" id="KI546129">
    <property type="protein sequence ID" value="EST44068.1"/>
    <property type="molecule type" value="Genomic_DNA"/>
</dbReference>
<evidence type="ECO:0000256" key="2">
    <source>
        <dbReference type="ARBA" id="ARBA00023274"/>
    </source>
</evidence>
<dbReference type="Gene3D" id="3.30.70.3370">
    <property type="match status" value="1"/>
</dbReference>
<dbReference type="GO" id="GO:0005840">
    <property type="term" value="C:ribosome"/>
    <property type="evidence" value="ECO:0007669"/>
    <property type="project" value="UniProtKB-KW"/>
</dbReference>
<dbReference type="EMBL" id="AUWU02000003">
    <property type="protein sequence ID" value="KAH0575615.1"/>
    <property type="molecule type" value="Genomic_DNA"/>
</dbReference>